<feature type="signal peptide" evidence="1">
    <location>
        <begin position="1"/>
        <end position="21"/>
    </location>
</feature>
<proteinExistence type="predicted"/>
<dbReference type="STRING" id="1817772.A2527_02740"/>
<keyword evidence="1" id="KW-0732">Signal</keyword>
<dbReference type="Proteomes" id="UP000178449">
    <property type="component" value="Unassembled WGS sequence"/>
</dbReference>
<comment type="caution">
    <text evidence="2">The sequence shown here is derived from an EMBL/GenBank/DDBJ whole genome shotgun (WGS) entry which is preliminary data.</text>
</comment>
<protein>
    <submittedName>
        <fullName evidence="2">Uncharacterized protein</fullName>
    </submittedName>
</protein>
<name>A0A1F6GFW2_9PROT</name>
<evidence type="ECO:0000313" key="3">
    <source>
        <dbReference type="Proteomes" id="UP000178449"/>
    </source>
</evidence>
<gene>
    <name evidence="2" type="ORF">A2527_02740</name>
</gene>
<dbReference type="AlphaFoldDB" id="A0A1F6GFW2"/>
<organism evidence="2 3">
    <name type="scientific">Candidatus Lambdaproteobacteria bacterium RIFOXYD2_FULL_50_16</name>
    <dbReference type="NCBI Taxonomy" id="1817772"/>
    <lineage>
        <taxon>Bacteria</taxon>
        <taxon>Pseudomonadati</taxon>
        <taxon>Pseudomonadota</taxon>
        <taxon>Candidatus Lambdaproteobacteria</taxon>
    </lineage>
</organism>
<feature type="chain" id="PRO_5009524687" evidence="1">
    <location>
        <begin position="22"/>
        <end position="265"/>
    </location>
</feature>
<evidence type="ECO:0000313" key="2">
    <source>
        <dbReference type="EMBL" id="OGG96992.1"/>
    </source>
</evidence>
<accession>A0A1F6GFW2</accession>
<evidence type="ECO:0000256" key="1">
    <source>
        <dbReference type="SAM" id="SignalP"/>
    </source>
</evidence>
<dbReference type="EMBL" id="MFNE01000006">
    <property type="protein sequence ID" value="OGG96992.1"/>
    <property type="molecule type" value="Genomic_DNA"/>
</dbReference>
<sequence>MKAKTALLAALFALVATLAQAKLIGPEGLMGLVLGQYDNVKQFQVELTNRVYDPEALASLESPLGSSNLASELPQRSFKQEVLFIRDEFIGIKTLDLKGRLLHLSIEQNGGQQEKSLDPKRPFARQDLDFLGALAVTKNTAAFKSRLNRLGLAPTEVAIERQGERMLYRLGGLKENLLIDPMTYKIIAINRLVSIDGRDFILSVHFIGQHPQSKSLPRRIDYQINGRLFKSVTLGKFSNQNLTKVRSLWLKQLASNQEGHAPFTA</sequence>
<reference evidence="2 3" key="1">
    <citation type="journal article" date="2016" name="Nat. Commun.">
        <title>Thousands of microbial genomes shed light on interconnected biogeochemical processes in an aquifer system.</title>
        <authorList>
            <person name="Anantharaman K."/>
            <person name="Brown C.T."/>
            <person name="Hug L.A."/>
            <person name="Sharon I."/>
            <person name="Castelle C.J."/>
            <person name="Probst A.J."/>
            <person name="Thomas B.C."/>
            <person name="Singh A."/>
            <person name="Wilkins M.J."/>
            <person name="Karaoz U."/>
            <person name="Brodie E.L."/>
            <person name="Williams K.H."/>
            <person name="Hubbard S.S."/>
            <person name="Banfield J.F."/>
        </authorList>
    </citation>
    <scope>NUCLEOTIDE SEQUENCE [LARGE SCALE GENOMIC DNA]</scope>
</reference>